<evidence type="ECO:0000259" key="1">
    <source>
        <dbReference type="Pfam" id="PF20209"/>
    </source>
</evidence>
<feature type="domain" description="DUF6570" evidence="1">
    <location>
        <begin position="81"/>
        <end position="130"/>
    </location>
</feature>
<accession>A0ABD1DFM5</accession>
<gene>
    <name evidence="2" type="ORF">pipiens_008933</name>
</gene>
<dbReference type="SUPFAM" id="SSF56219">
    <property type="entry name" value="DNase I-like"/>
    <property type="match status" value="1"/>
</dbReference>
<evidence type="ECO:0000313" key="3">
    <source>
        <dbReference type="Proteomes" id="UP001562425"/>
    </source>
</evidence>
<protein>
    <recommendedName>
        <fullName evidence="1">DUF6570 domain-containing protein</fullName>
    </recommendedName>
</protein>
<keyword evidence="3" id="KW-1185">Reference proteome</keyword>
<name>A0ABD1DFM5_CULPP</name>
<comment type="caution">
    <text evidence="2">The sequence shown here is derived from an EMBL/GenBank/DDBJ whole genome shotgun (WGS) entry which is preliminary data.</text>
</comment>
<sequence>MGTSATAGGKPNCEKADKEFRKKFTENELGAVCNICERIWFQNDLKPITTNGERVLLQPGHFESVAGFMGCSTCRNSLRDDKVPTLSITNGFTYPELPPDMPHMDIITERLVAMRLPFMQIRRLCHARDGIEGEELIELEVTETVDAPRDVPRIPECNDRVQLDVVDDEGELFLRQQQTVAWNEDMCLNIAPAQNRTPTSIVYDEYAEEMSFPGIYGGHPRKYRKGVRVTPYHKATSETRRRDRRGAKPTHILYMAVKIMRLRAHEGVTNYFRVQGEERSQEFSEAARYGDICAAKVVVMGTEILLVSVYISPGTTTTQKLWFLSRHLGPVAELDTPMVVTGDFNLDASKQDSSRFVEFMANHFKLRLSNDVKKTTTLGVDAKTNKWREPHLKVDQDFNHCRCFADLITP</sequence>
<dbReference type="Proteomes" id="UP001562425">
    <property type="component" value="Unassembled WGS sequence"/>
</dbReference>
<organism evidence="2 3">
    <name type="scientific">Culex pipiens pipiens</name>
    <name type="common">Northern house mosquito</name>
    <dbReference type="NCBI Taxonomy" id="38569"/>
    <lineage>
        <taxon>Eukaryota</taxon>
        <taxon>Metazoa</taxon>
        <taxon>Ecdysozoa</taxon>
        <taxon>Arthropoda</taxon>
        <taxon>Hexapoda</taxon>
        <taxon>Insecta</taxon>
        <taxon>Pterygota</taxon>
        <taxon>Neoptera</taxon>
        <taxon>Endopterygota</taxon>
        <taxon>Diptera</taxon>
        <taxon>Nematocera</taxon>
        <taxon>Culicoidea</taxon>
        <taxon>Culicidae</taxon>
        <taxon>Culicinae</taxon>
        <taxon>Culicini</taxon>
        <taxon>Culex</taxon>
        <taxon>Culex</taxon>
    </lineage>
</organism>
<proteinExistence type="predicted"/>
<dbReference type="InterPro" id="IPR036691">
    <property type="entry name" value="Endo/exonu/phosph_ase_sf"/>
</dbReference>
<dbReference type="InterPro" id="IPR046700">
    <property type="entry name" value="DUF6570"/>
</dbReference>
<evidence type="ECO:0000313" key="2">
    <source>
        <dbReference type="EMBL" id="KAL1398481.1"/>
    </source>
</evidence>
<dbReference type="Gene3D" id="3.60.10.10">
    <property type="entry name" value="Endonuclease/exonuclease/phosphatase"/>
    <property type="match status" value="1"/>
</dbReference>
<dbReference type="Pfam" id="PF20209">
    <property type="entry name" value="DUF6570"/>
    <property type="match status" value="1"/>
</dbReference>
<dbReference type="EMBL" id="JBEHCU010005879">
    <property type="protein sequence ID" value="KAL1398481.1"/>
    <property type="molecule type" value="Genomic_DNA"/>
</dbReference>
<reference evidence="2 3" key="1">
    <citation type="submission" date="2024-05" db="EMBL/GenBank/DDBJ databases">
        <title>Culex pipiens pipiens assembly and annotation.</title>
        <authorList>
            <person name="Alout H."/>
            <person name="Durand T."/>
        </authorList>
    </citation>
    <scope>NUCLEOTIDE SEQUENCE [LARGE SCALE GENOMIC DNA]</scope>
    <source>
        <strain evidence="2">HA-2024</strain>
        <tissue evidence="2">Whole body</tissue>
    </source>
</reference>
<dbReference type="AlphaFoldDB" id="A0ABD1DFM5"/>